<dbReference type="Gene3D" id="3.30.430.20">
    <property type="entry name" value="Gnk2 domain, C-X8-C-X2-C motif"/>
    <property type="match status" value="1"/>
</dbReference>
<comment type="subcellular location">
    <subcellularLocation>
        <location evidence="1">Secreted</location>
    </subcellularLocation>
</comment>
<evidence type="ECO:0000313" key="7">
    <source>
        <dbReference type="Proteomes" id="UP000504621"/>
    </source>
</evidence>
<dbReference type="GeneID" id="110428863"/>
<dbReference type="PANTHER" id="PTHR32411:SF43">
    <property type="entry name" value="CYSTEINE-RICH REPEAT SECRETORY PROTEIN 38"/>
    <property type="match status" value="1"/>
</dbReference>
<dbReference type="PROSITE" id="PS51473">
    <property type="entry name" value="GNK2"/>
    <property type="match status" value="1"/>
</dbReference>
<evidence type="ECO:0000259" key="6">
    <source>
        <dbReference type="PROSITE" id="PS51473"/>
    </source>
</evidence>
<keyword evidence="4" id="KW-0677">Repeat</keyword>
<dbReference type="Pfam" id="PF01657">
    <property type="entry name" value="Stress-antifung"/>
    <property type="match status" value="1"/>
</dbReference>
<dbReference type="InterPro" id="IPR002902">
    <property type="entry name" value="GNK2"/>
</dbReference>
<evidence type="ECO:0000256" key="2">
    <source>
        <dbReference type="ARBA" id="ARBA00022525"/>
    </source>
</evidence>
<feature type="domain" description="Gnk2-homologous" evidence="6">
    <location>
        <begin position="1"/>
        <end position="67"/>
    </location>
</feature>
<evidence type="ECO:0000313" key="8">
    <source>
        <dbReference type="RefSeq" id="XP_021300459.1"/>
    </source>
</evidence>
<dbReference type="AlphaFoldDB" id="A0A6J1BQB4"/>
<dbReference type="RefSeq" id="XP_021300459.1">
    <property type="nucleotide sequence ID" value="XM_021444784.1"/>
</dbReference>
<evidence type="ECO:0000256" key="1">
    <source>
        <dbReference type="ARBA" id="ARBA00004613"/>
    </source>
</evidence>
<comment type="similarity">
    <text evidence="5">Belongs to the cysteine-rich repeat secretory protein family.</text>
</comment>
<reference evidence="8" key="1">
    <citation type="submission" date="2025-08" db="UniProtKB">
        <authorList>
            <consortium name="RefSeq"/>
        </authorList>
    </citation>
    <scope>IDENTIFICATION</scope>
    <source>
        <tissue evidence="8">Leaf</tissue>
    </source>
</reference>
<evidence type="ECO:0000256" key="4">
    <source>
        <dbReference type="ARBA" id="ARBA00022737"/>
    </source>
</evidence>
<name>A0A6J1BQB4_9ROSI</name>
<dbReference type="GO" id="GO:0005576">
    <property type="term" value="C:extracellular region"/>
    <property type="evidence" value="ECO:0007669"/>
    <property type="project" value="UniProtKB-SubCell"/>
</dbReference>
<dbReference type="OrthoDB" id="1646025at2759"/>
<accession>A0A6J1BQB4</accession>
<organism evidence="7 8">
    <name type="scientific">Herrania umbratica</name>
    <dbReference type="NCBI Taxonomy" id="108875"/>
    <lineage>
        <taxon>Eukaryota</taxon>
        <taxon>Viridiplantae</taxon>
        <taxon>Streptophyta</taxon>
        <taxon>Embryophyta</taxon>
        <taxon>Tracheophyta</taxon>
        <taxon>Spermatophyta</taxon>
        <taxon>Magnoliopsida</taxon>
        <taxon>eudicotyledons</taxon>
        <taxon>Gunneridae</taxon>
        <taxon>Pentapetalae</taxon>
        <taxon>rosids</taxon>
        <taxon>malvids</taxon>
        <taxon>Malvales</taxon>
        <taxon>Malvaceae</taxon>
        <taxon>Byttnerioideae</taxon>
        <taxon>Herrania</taxon>
    </lineage>
</organism>
<keyword evidence="7" id="KW-1185">Reference proteome</keyword>
<protein>
    <submittedName>
        <fullName evidence="8">Cysteine-rich repeat secretory protein 21</fullName>
    </submittedName>
</protein>
<dbReference type="CDD" id="cd23509">
    <property type="entry name" value="Gnk2-like"/>
    <property type="match status" value="1"/>
</dbReference>
<sequence>MYAAGGEPNTADDTLYAMVQCTRDLSPDDCNKCLEAAIKDVSSECYASGGARLLSSSCYLRYELYAFYEGPKESSVSTKKEGGGGRKIWMIVVLTI</sequence>
<dbReference type="InterPro" id="IPR038408">
    <property type="entry name" value="GNK2_sf"/>
</dbReference>
<dbReference type="Proteomes" id="UP000504621">
    <property type="component" value="Unplaced"/>
</dbReference>
<keyword evidence="2" id="KW-0964">Secreted</keyword>
<dbReference type="InterPro" id="IPR050581">
    <property type="entry name" value="CRR_secretory_protein"/>
</dbReference>
<feature type="non-terminal residue" evidence="8">
    <location>
        <position position="96"/>
    </location>
</feature>
<evidence type="ECO:0000256" key="3">
    <source>
        <dbReference type="ARBA" id="ARBA00022729"/>
    </source>
</evidence>
<keyword evidence="3" id="KW-0732">Signal</keyword>
<dbReference type="PANTHER" id="PTHR32411">
    <property type="entry name" value="CYSTEINE-RICH REPEAT SECRETORY PROTEIN 38-RELATED"/>
    <property type="match status" value="1"/>
</dbReference>
<proteinExistence type="inferred from homology"/>
<gene>
    <name evidence="8" type="primary">LOC110428863</name>
</gene>
<evidence type="ECO:0000256" key="5">
    <source>
        <dbReference type="ARBA" id="ARBA00038515"/>
    </source>
</evidence>